<reference evidence="1" key="1">
    <citation type="submission" date="2020-04" db="EMBL/GenBank/DDBJ databases">
        <authorList>
            <person name="Broberg M."/>
        </authorList>
    </citation>
    <scope>NUCLEOTIDE SEQUENCE</scope>
</reference>
<name>A0ACA9UBX3_BIOOC</name>
<reference evidence="1" key="2">
    <citation type="submission" date="2021-10" db="EMBL/GenBank/DDBJ databases">
        <authorList>
            <person name="Piombo E."/>
        </authorList>
    </citation>
    <scope>NUCLEOTIDE SEQUENCE</scope>
</reference>
<proteinExistence type="predicted"/>
<accession>A0ACA9UBX3</accession>
<comment type="caution">
    <text evidence="1">The sequence shown here is derived from an EMBL/GenBank/DDBJ whole genome shotgun (WGS) entry which is preliminary data.</text>
</comment>
<evidence type="ECO:0000313" key="2">
    <source>
        <dbReference type="Proteomes" id="UP000836387"/>
    </source>
</evidence>
<keyword evidence="2" id="KW-1185">Reference proteome</keyword>
<dbReference type="Proteomes" id="UP000836387">
    <property type="component" value="Unassembled WGS sequence"/>
</dbReference>
<sequence>MGESHNLPSPPAEKSKASPSSRKSSSSSKSVKPVHRVSKQASSSTAVTHYHEQVAHTTGMGGRHKRVRKACERCRMKKTKAAFVQCDGEFPCKRCKDDGRVCTASVRKKMEYKQLPRGYAEVLEKTQFALIATVHKLYSMVRNSQP</sequence>
<evidence type="ECO:0000313" key="1">
    <source>
        <dbReference type="EMBL" id="CAG9950831.1"/>
    </source>
</evidence>
<dbReference type="EMBL" id="CADEHS020000198">
    <property type="protein sequence ID" value="CAG9950831.1"/>
    <property type="molecule type" value="Genomic_DNA"/>
</dbReference>
<protein>
    <submittedName>
        <fullName evidence="1">Uncharacterized protein</fullName>
    </submittedName>
</protein>
<gene>
    <name evidence="1" type="ORF">CRV2_00019524</name>
</gene>
<organism evidence="1 2">
    <name type="scientific">Clonostachys rosea f. rosea IK726</name>
    <dbReference type="NCBI Taxonomy" id="1349383"/>
    <lineage>
        <taxon>Eukaryota</taxon>
        <taxon>Fungi</taxon>
        <taxon>Dikarya</taxon>
        <taxon>Ascomycota</taxon>
        <taxon>Pezizomycotina</taxon>
        <taxon>Sordariomycetes</taxon>
        <taxon>Hypocreomycetidae</taxon>
        <taxon>Hypocreales</taxon>
        <taxon>Bionectriaceae</taxon>
        <taxon>Clonostachys</taxon>
    </lineage>
</organism>